<feature type="coiled-coil region" evidence="1">
    <location>
        <begin position="165"/>
        <end position="192"/>
    </location>
</feature>
<gene>
    <name evidence="3" type="ORF">KYY02_23650</name>
</gene>
<evidence type="ECO:0000313" key="4">
    <source>
        <dbReference type="Proteomes" id="UP001567537"/>
    </source>
</evidence>
<dbReference type="Gene3D" id="3.30.450.20">
    <property type="entry name" value="PAS domain"/>
    <property type="match status" value="1"/>
</dbReference>
<evidence type="ECO:0000313" key="3">
    <source>
        <dbReference type="EMBL" id="MEZ3181572.1"/>
    </source>
</evidence>
<keyword evidence="1" id="KW-0175">Coiled coil</keyword>
<dbReference type="SMART" id="SM01012">
    <property type="entry name" value="ANTAR"/>
    <property type="match status" value="1"/>
</dbReference>
<evidence type="ECO:0000256" key="1">
    <source>
        <dbReference type="SAM" id="Coils"/>
    </source>
</evidence>
<sequence length="256" mass="28914">MFTPAPPTVDFEAAFFSSPAPMVILHTDLRIQNVNHAYEQATRRQQDELSGMHMFEAFPDNPHDPHADGVARLGASLRRVVRDRAPDTMRIQKYDIPWKTSPTGFTEKFWSSVNSPIFDPEGALVGIVHHVEDVTDVHMELRRIRRAYERTETPTAHDAEAQSRFVRYLARVDGERDRLERLEDEVDQLRRALTSRAVIDQAIGIVQAERHCAPDDAFQILVGISQRTNVKLREIAAALVHHAAAGDSAPLLPTAW</sequence>
<dbReference type="InterPro" id="IPR011006">
    <property type="entry name" value="CheY-like_superfamily"/>
</dbReference>
<dbReference type="InterPro" id="IPR000014">
    <property type="entry name" value="PAS"/>
</dbReference>
<dbReference type="SMART" id="SM00091">
    <property type="entry name" value="PAS"/>
    <property type="match status" value="1"/>
</dbReference>
<dbReference type="InterPro" id="IPR005561">
    <property type="entry name" value="ANTAR"/>
</dbReference>
<dbReference type="SUPFAM" id="SSF52172">
    <property type="entry name" value="CheY-like"/>
    <property type="match status" value="1"/>
</dbReference>
<accession>A0ABV4J6D6</accession>
<dbReference type="Pfam" id="PF08448">
    <property type="entry name" value="PAS_4"/>
    <property type="match status" value="1"/>
</dbReference>
<dbReference type="InterPro" id="IPR036388">
    <property type="entry name" value="WH-like_DNA-bd_sf"/>
</dbReference>
<dbReference type="EMBL" id="JAHWZY010000028">
    <property type="protein sequence ID" value="MEZ3181572.1"/>
    <property type="molecule type" value="Genomic_DNA"/>
</dbReference>
<protein>
    <submittedName>
        <fullName evidence="3">ANTAR domain-containing protein</fullName>
    </submittedName>
</protein>
<dbReference type="PROSITE" id="PS50921">
    <property type="entry name" value="ANTAR"/>
    <property type="match status" value="1"/>
</dbReference>
<proteinExistence type="predicted"/>
<keyword evidence="4" id="KW-1185">Reference proteome</keyword>
<organism evidence="3 4">
    <name type="scientific">Streptomyces pimonensis</name>
    <dbReference type="NCBI Taxonomy" id="2860288"/>
    <lineage>
        <taxon>Bacteria</taxon>
        <taxon>Bacillati</taxon>
        <taxon>Actinomycetota</taxon>
        <taxon>Actinomycetes</taxon>
        <taxon>Kitasatosporales</taxon>
        <taxon>Streptomycetaceae</taxon>
        <taxon>Streptomyces</taxon>
    </lineage>
</organism>
<dbReference type="RefSeq" id="WP_371241256.1">
    <property type="nucleotide sequence ID" value="NZ_JAHWZY010000028.1"/>
</dbReference>
<name>A0ABV4J6D6_9ACTN</name>
<dbReference type="InterPro" id="IPR013656">
    <property type="entry name" value="PAS_4"/>
</dbReference>
<reference evidence="3 4" key="1">
    <citation type="journal article" date="2021" name="Res Sq">
        <title>Streptomyces Pimoensis sp. nov., Isolated From the Taklimakan Desert in Xinjiang, China.</title>
        <authorList>
            <person name="Zhang P."/>
            <person name="Luo X."/>
            <person name="Luo X."/>
            <person name="Liu Z."/>
            <person name="Xia Z."/>
            <person name="Wan C."/>
            <person name="zhang L."/>
        </authorList>
    </citation>
    <scope>NUCLEOTIDE SEQUENCE [LARGE SCALE GENOMIC DNA]</scope>
    <source>
        <strain evidence="3 4">TRM75549</strain>
    </source>
</reference>
<evidence type="ECO:0000259" key="2">
    <source>
        <dbReference type="PROSITE" id="PS50921"/>
    </source>
</evidence>
<dbReference type="Proteomes" id="UP001567537">
    <property type="component" value="Unassembled WGS sequence"/>
</dbReference>
<comment type="caution">
    <text evidence="3">The sequence shown here is derived from an EMBL/GenBank/DDBJ whole genome shotgun (WGS) entry which is preliminary data.</text>
</comment>
<dbReference type="SUPFAM" id="SSF55785">
    <property type="entry name" value="PYP-like sensor domain (PAS domain)"/>
    <property type="match status" value="1"/>
</dbReference>
<dbReference type="Gene3D" id="1.10.10.10">
    <property type="entry name" value="Winged helix-like DNA-binding domain superfamily/Winged helix DNA-binding domain"/>
    <property type="match status" value="1"/>
</dbReference>
<dbReference type="InterPro" id="IPR035965">
    <property type="entry name" value="PAS-like_dom_sf"/>
</dbReference>
<dbReference type="CDD" id="cd00130">
    <property type="entry name" value="PAS"/>
    <property type="match status" value="1"/>
</dbReference>
<feature type="domain" description="ANTAR" evidence="2">
    <location>
        <begin position="179"/>
        <end position="240"/>
    </location>
</feature>
<dbReference type="Pfam" id="PF03861">
    <property type="entry name" value="ANTAR"/>
    <property type="match status" value="1"/>
</dbReference>